<dbReference type="OrthoDB" id="980944at2"/>
<name>A0A4Q0NY00_9FLAO</name>
<comment type="caution">
    <text evidence="1">The sequence shown here is derived from an EMBL/GenBank/DDBJ whole genome shotgun (WGS) entry which is preliminary data.</text>
</comment>
<reference evidence="1 2" key="1">
    <citation type="submission" date="2018-07" db="EMBL/GenBank/DDBJ databases">
        <title>Leeuwenhoekiella genomics.</title>
        <authorList>
            <person name="Tahon G."/>
            <person name="Willems A."/>
        </authorList>
    </citation>
    <scope>NUCLEOTIDE SEQUENCE [LARGE SCALE GENOMIC DNA]</scope>
    <source>
        <strain evidence="1 2">R-50232</strain>
    </source>
</reference>
<accession>A0A4Q0NY00</accession>
<sequence length="410" mass="44667">MKINKAYILISGVLLLLGFTVIPNLQNKVQSAVLLTEQSEYIVGSPISLSFNTEAKTTQLIVSNALGTSVIQAEKTTGTDEIQFSIAEPFCTSSGVLNWTLIGKEKALLNGKLQLKADTTQIAKLESYLGPQRIAAGGEDFAQFTILPTDIYDNPLPDETEISLNTGYTSNSNVETLKIQEFISWKNVYSTLKSGRIFVAANSDTTTSKLQTIYVDANLATPFKIDFERSNTYADADQITTLRTDIIKDRYNNTIPDATLVNFVIKTNSGAILQTSGNTINGIAQAQIQHPAAPQNWTVKAYITGIAKSNPITIQYQPAINDIPVIWDATIRKLKIGPLNGMLGQTLPEGTVVSLKIKNKIGETETLTQKTEAGHVAFELKKAFYPSGSYSLEISVLGVSKNLESVLFKS</sequence>
<evidence type="ECO:0000313" key="1">
    <source>
        <dbReference type="EMBL" id="RXG17050.1"/>
    </source>
</evidence>
<dbReference type="EMBL" id="QOVI01000002">
    <property type="protein sequence ID" value="RXG17050.1"/>
    <property type="molecule type" value="Genomic_DNA"/>
</dbReference>
<gene>
    <name evidence="1" type="ORF">DSM04_102633</name>
</gene>
<dbReference type="AlphaFoldDB" id="A0A4Q0NY00"/>
<dbReference type="Proteomes" id="UP000289821">
    <property type="component" value="Unassembled WGS sequence"/>
</dbReference>
<protein>
    <submittedName>
        <fullName evidence="1">Uncharacterized protein</fullName>
    </submittedName>
</protein>
<keyword evidence="2" id="KW-1185">Reference proteome</keyword>
<organism evidence="1 2">
    <name type="scientific">Leeuwenhoekiella aestuarii</name>
    <dbReference type="NCBI Taxonomy" id="2249426"/>
    <lineage>
        <taxon>Bacteria</taxon>
        <taxon>Pseudomonadati</taxon>
        <taxon>Bacteroidota</taxon>
        <taxon>Flavobacteriia</taxon>
        <taxon>Flavobacteriales</taxon>
        <taxon>Flavobacteriaceae</taxon>
        <taxon>Leeuwenhoekiella</taxon>
    </lineage>
</organism>
<proteinExistence type="predicted"/>
<evidence type="ECO:0000313" key="2">
    <source>
        <dbReference type="Proteomes" id="UP000289821"/>
    </source>
</evidence>
<dbReference type="RefSeq" id="WP_128760693.1">
    <property type="nucleotide sequence ID" value="NZ_QOVI01000002.1"/>
</dbReference>